<protein>
    <submittedName>
        <fullName evidence="1">2-halobenzoate 1,2-dioxygenase large subunit</fullName>
        <ecNumber evidence="1">1.14.12.13</ecNumber>
    </submittedName>
</protein>
<dbReference type="Proteomes" id="UP000345637">
    <property type="component" value="Unassembled WGS sequence"/>
</dbReference>
<dbReference type="GO" id="GO:0018626">
    <property type="term" value="F:2-halobenzoate 1,2-dioxygenase activity"/>
    <property type="evidence" value="ECO:0007669"/>
    <property type="project" value="UniProtKB-EC"/>
</dbReference>
<dbReference type="EMBL" id="CAADJE010000039">
    <property type="protein sequence ID" value="VFS91165.1"/>
    <property type="molecule type" value="Genomic_DNA"/>
</dbReference>
<dbReference type="EC" id="1.14.12.13" evidence="1"/>
<organism evidence="1 2">
    <name type="scientific">Raoultella planticola</name>
    <name type="common">Klebsiella planticola</name>
    <dbReference type="NCBI Taxonomy" id="575"/>
    <lineage>
        <taxon>Bacteria</taxon>
        <taxon>Pseudomonadati</taxon>
        <taxon>Pseudomonadota</taxon>
        <taxon>Gammaproteobacteria</taxon>
        <taxon>Enterobacterales</taxon>
        <taxon>Enterobacteriaceae</taxon>
        <taxon>Klebsiella/Raoultella group</taxon>
        <taxon>Raoultella</taxon>
    </lineage>
</organism>
<dbReference type="SUPFAM" id="SSF55961">
    <property type="entry name" value="Bet v1-like"/>
    <property type="match status" value="1"/>
</dbReference>
<evidence type="ECO:0000313" key="1">
    <source>
        <dbReference type="EMBL" id="VFS91165.1"/>
    </source>
</evidence>
<reference evidence="1 2" key="1">
    <citation type="submission" date="2019-03" db="EMBL/GenBank/DDBJ databases">
        <authorList>
            <consortium name="Pathogen Informatics"/>
        </authorList>
    </citation>
    <scope>NUCLEOTIDE SEQUENCE [LARGE SCALE GENOMIC DNA]</scope>
    <source>
        <strain evidence="1 2">NCTC12998</strain>
    </source>
</reference>
<keyword evidence="1" id="KW-0560">Oxidoreductase</keyword>
<sequence length="153" mass="17436">MPTVGRKSLGGGYGFENGHMLLWTRALNPEVRPVFAHQTRLQAEFGELRADQMVNETRNLCLYPNVYLMDQFSTQIRVIRPLAVDKTEVTIWCFARKVSRTRPARCAFVSTRISLTSAAWERGRSGRVQRLSARLSRREPGVERSQSRRAALG</sequence>
<proteinExistence type="predicted"/>
<keyword evidence="1" id="KW-0223">Dioxygenase</keyword>
<dbReference type="Gene3D" id="3.90.380.10">
    <property type="entry name" value="Naphthalene 1,2-dioxygenase Alpha Subunit, Chain A, domain 1"/>
    <property type="match status" value="1"/>
</dbReference>
<dbReference type="AlphaFoldDB" id="A0A485D3L8"/>
<evidence type="ECO:0000313" key="2">
    <source>
        <dbReference type="Proteomes" id="UP000345637"/>
    </source>
</evidence>
<name>A0A485D3L8_RAOPL</name>
<accession>A0A485D3L8</accession>
<gene>
    <name evidence="1" type="primary">cbdA_2</name>
    <name evidence="1" type="ORF">NCTC12998_07086</name>
</gene>